<feature type="domain" description="Ketoreductase" evidence="3">
    <location>
        <begin position="6"/>
        <end position="187"/>
    </location>
</feature>
<evidence type="ECO:0000259" key="3">
    <source>
        <dbReference type="SMART" id="SM00822"/>
    </source>
</evidence>
<keyword evidence="2 4" id="KW-0560">Oxidoreductase</keyword>
<evidence type="ECO:0000313" key="4">
    <source>
        <dbReference type="EMBL" id="ARW19934.1"/>
    </source>
</evidence>
<protein>
    <submittedName>
        <fullName evidence="4">3-oxoacyl-[acyl-carrier-protein] reductase</fullName>
        <ecNumber evidence="4">1.1.1.100</ecNumber>
    </submittedName>
</protein>
<dbReference type="SMART" id="SM00822">
    <property type="entry name" value="PKS_KR"/>
    <property type="match status" value="1"/>
</dbReference>
<dbReference type="InterPro" id="IPR036291">
    <property type="entry name" value="NAD(P)-bd_dom_sf"/>
</dbReference>
<reference evidence="4 5" key="1">
    <citation type="submission" date="2017-05" db="EMBL/GenBank/DDBJ databases">
        <title>Genome sequence of Pediococcus pentosaceus strain SRCM100892.</title>
        <authorList>
            <person name="Cho S.H."/>
        </authorList>
    </citation>
    <scope>NUCLEOTIDE SEQUENCE [LARGE SCALE GENOMIC DNA]</scope>
    <source>
        <strain evidence="4 5">SRCM100892</strain>
    </source>
</reference>
<dbReference type="InterPro" id="IPR050259">
    <property type="entry name" value="SDR"/>
</dbReference>
<comment type="similarity">
    <text evidence="1">Belongs to the short-chain dehydrogenases/reductases (SDR) family.</text>
</comment>
<dbReference type="SUPFAM" id="SSF51735">
    <property type="entry name" value="NAD(P)-binding Rossmann-fold domains"/>
    <property type="match status" value="1"/>
</dbReference>
<evidence type="ECO:0000256" key="2">
    <source>
        <dbReference type="ARBA" id="ARBA00023002"/>
    </source>
</evidence>
<dbReference type="PROSITE" id="PS00061">
    <property type="entry name" value="ADH_SHORT"/>
    <property type="match status" value="1"/>
</dbReference>
<dbReference type="PANTHER" id="PTHR42879">
    <property type="entry name" value="3-OXOACYL-(ACYL-CARRIER-PROTEIN) REDUCTASE"/>
    <property type="match status" value="1"/>
</dbReference>
<dbReference type="PRINTS" id="PR00081">
    <property type="entry name" value="GDHRDH"/>
</dbReference>
<dbReference type="GO" id="GO:0032787">
    <property type="term" value="P:monocarboxylic acid metabolic process"/>
    <property type="evidence" value="ECO:0007669"/>
    <property type="project" value="UniProtKB-ARBA"/>
</dbReference>
<dbReference type="InterPro" id="IPR002347">
    <property type="entry name" value="SDR_fam"/>
</dbReference>
<dbReference type="InterPro" id="IPR057326">
    <property type="entry name" value="KR_dom"/>
</dbReference>
<dbReference type="AlphaFoldDB" id="A0A1Y0VR42"/>
<evidence type="ECO:0000256" key="1">
    <source>
        <dbReference type="ARBA" id="ARBA00006484"/>
    </source>
</evidence>
<dbReference type="GO" id="GO:0004316">
    <property type="term" value="F:3-oxoacyl-[acyl-carrier-protein] reductase (NADPH) activity"/>
    <property type="evidence" value="ECO:0007669"/>
    <property type="project" value="UniProtKB-EC"/>
</dbReference>
<dbReference type="Gene3D" id="3.40.50.720">
    <property type="entry name" value="NAD(P)-binding Rossmann-like Domain"/>
    <property type="match status" value="1"/>
</dbReference>
<dbReference type="Proteomes" id="UP000196118">
    <property type="component" value="Chromosome"/>
</dbReference>
<proteinExistence type="inferred from homology"/>
<sequence>MIIKDTVAVVTGGTQGIGLAIAMDLAKEGSKVFITARHDISDNAVKEQIQGLDINFKELDIRDDAKIGELLNDIKEEFGHLDIIVNNAGITKDKLLSRMSVEDFNDVIATNLVGTFSMTKYAMKIMQKQRSGNIVNISSISGTHGNVGQANYSASKAGIVGLTKTTAREGLLRNVRCNAVAPGMIETAMTGKLSEKVREKTEEMIPMHRFGQPEEISSTVTFLLENDYITGQVLTVDGGMTL</sequence>
<evidence type="ECO:0000313" key="5">
    <source>
        <dbReference type="Proteomes" id="UP000196118"/>
    </source>
</evidence>
<dbReference type="FunFam" id="3.40.50.720:FF:000173">
    <property type="entry name" value="3-oxoacyl-[acyl-carrier protein] reductase"/>
    <property type="match status" value="1"/>
</dbReference>
<dbReference type="Pfam" id="PF13561">
    <property type="entry name" value="adh_short_C2"/>
    <property type="match status" value="1"/>
</dbReference>
<accession>A0A1Y0VR42</accession>
<dbReference type="EMBL" id="CP021474">
    <property type="protein sequence ID" value="ARW19934.1"/>
    <property type="molecule type" value="Genomic_DNA"/>
</dbReference>
<dbReference type="PANTHER" id="PTHR42879:SF2">
    <property type="entry name" value="3-OXOACYL-[ACYL-CARRIER-PROTEIN] REDUCTASE FABG"/>
    <property type="match status" value="1"/>
</dbReference>
<dbReference type="NCBIfam" id="NF009466">
    <property type="entry name" value="PRK12826.1-2"/>
    <property type="match status" value="1"/>
</dbReference>
<gene>
    <name evidence="4" type="ORF">S100892_01362</name>
</gene>
<dbReference type="EC" id="1.1.1.100" evidence="4"/>
<name>A0A1Y0VR42_PEDPE</name>
<dbReference type="InterPro" id="IPR020904">
    <property type="entry name" value="Sc_DH/Rdtase_CS"/>
</dbReference>
<organism evidence="4 5">
    <name type="scientific">Pediococcus pentosaceus</name>
    <dbReference type="NCBI Taxonomy" id="1255"/>
    <lineage>
        <taxon>Bacteria</taxon>
        <taxon>Bacillati</taxon>
        <taxon>Bacillota</taxon>
        <taxon>Bacilli</taxon>
        <taxon>Lactobacillales</taxon>
        <taxon>Lactobacillaceae</taxon>
        <taxon>Pediococcus</taxon>
    </lineage>
</organism>
<dbReference type="PRINTS" id="PR00080">
    <property type="entry name" value="SDRFAMILY"/>
</dbReference>